<dbReference type="PROSITE" id="PS51257">
    <property type="entry name" value="PROKAR_LIPOPROTEIN"/>
    <property type="match status" value="1"/>
</dbReference>
<dbReference type="KEGG" id="vbo:CKY39_00845"/>
<dbReference type="GO" id="GO:0030572">
    <property type="term" value="F:phosphatidyltransferase activity"/>
    <property type="evidence" value="ECO:0007669"/>
    <property type="project" value="UniProtKB-ARBA"/>
</dbReference>
<dbReference type="Gene3D" id="3.30.870.10">
    <property type="entry name" value="Endonuclease Chain A"/>
    <property type="match status" value="2"/>
</dbReference>
<dbReference type="InterPro" id="IPR001736">
    <property type="entry name" value="PLipase_D/transphosphatidylase"/>
</dbReference>
<reference evidence="1 2" key="1">
    <citation type="submission" date="2017-09" db="EMBL/GenBank/DDBJ databases">
        <title>The diverse metabolic capabilities of V. boronicumulans make it an excellent choice for continued studies on novel biodegradation.</title>
        <authorList>
            <person name="Sun S."/>
        </authorList>
    </citation>
    <scope>NUCLEOTIDE SEQUENCE [LARGE SCALE GENOMIC DNA]</scope>
    <source>
        <strain evidence="1 2">J1</strain>
    </source>
</reference>
<evidence type="ECO:0000313" key="1">
    <source>
        <dbReference type="EMBL" id="ATA51934.1"/>
    </source>
</evidence>
<name>A0A250DCF2_9BURK</name>
<dbReference type="Proteomes" id="UP000217154">
    <property type="component" value="Chromosome"/>
</dbReference>
<accession>A0A250DCF2</accession>
<organism evidence="1 2">
    <name type="scientific">Variovorax boronicumulans</name>
    <dbReference type="NCBI Taxonomy" id="436515"/>
    <lineage>
        <taxon>Bacteria</taxon>
        <taxon>Pseudomonadati</taxon>
        <taxon>Pseudomonadota</taxon>
        <taxon>Betaproteobacteria</taxon>
        <taxon>Burkholderiales</taxon>
        <taxon>Comamonadaceae</taxon>
        <taxon>Variovorax</taxon>
    </lineage>
</organism>
<dbReference type="PROSITE" id="PS50035">
    <property type="entry name" value="PLD"/>
    <property type="match status" value="2"/>
</dbReference>
<evidence type="ECO:0000313" key="2">
    <source>
        <dbReference type="Proteomes" id="UP000217154"/>
    </source>
</evidence>
<protein>
    <submittedName>
        <fullName evidence="1">Phospholipase D family protein</fullName>
    </submittedName>
</protein>
<dbReference type="CDD" id="cd09111">
    <property type="entry name" value="PLDc_ymdC_like_1"/>
    <property type="match status" value="1"/>
</dbReference>
<dbReference type="AlphaFoldDB" id="A0A250DCF2"/>
<dbReference type="PANTHER" id="PTHR21248:SF12">
    <property type="entry name" value="CARDIOLIPIN SYNTHASE C"/>
    <property type="match status" value="1"/>
</dbReference>
<dbReference type="RefSeq" id="WP_062470465.1">
    <property type="nucleotide sequence ID" value="NZ_BKDI01000005.1"/>
</dbReference>
<proteinExistence type="predicted"/>
<sequence length="530" mass="58500">MAAALFRLRRFVALVSSGLAIAWLAGCASLPPPQPHPVLTNAITDVADTDLGRLAAQDAPQGGAAGLSGFRLLPEAAFAFDARISLARHAQKSLDVQYYLISNDDVGLLFLKELREAAARGVRVRLLVDDLYTAGEDEVFSSLSAFPNIEVRLFNPLPSRAGSLPARLLFSLGDFGRINHRMHNKLLVADNSFAVSGGRNIANEYFMRSTAANFIDMDVLSSGPIVRRMSEGFDRYWNSEHAWPIERIAPRRVPVEEAQRRFDTLARAAVPDVPMRQRDILNKSPLGEQLTTGRIDRYWAPATLFVDDPDKITRKAEAAYGGSVTEGALGVIQAAKHEVKIGSPYFIPGARGMAMMKATIERGGRITVVTNSLGATDEPLAYAGYERYRADMLKIGVTIYEIAPTLTGRSGRFGDFGKSISRLHAKLAIVDDERFFVGSMNLDHRSAAVNTEMGLVIDSPRLVQDYDKLMNGERVNLGYRLRLAPGGRRVQWLEYDDAGGDIVHEDEPGEFLWLRFKNWLLLPIVGEELL</sequence>
<dbReference type="GO" id="GO:0032049">
    <property type="term" value="P:cardiolipin biosynthetic process"/>
    <property type="evidence" value="ECO:0007669"/>
    <property type="project" value="UniProtKB-ARBA"/>
</dbReference>
<dbReference type="SUPFAM" id="SSF56024">
    <property type="entry name" value="Phospholipase D/nuclease"/>
    <property type="match status" value="2"/>
</dbReference>
<dbReference type="EMBL" id="CP023284">
    <property type="protein sequence ID" value="ATA51934.1"/>
    <property type="molecule type" value="Genomic_DNA"/>
</dbReference>
<dbReference type="SMART" id="SM00155">
    <property type="entry name" value="PLDc"/>
    <property type="match status" value="2"/>
</dbReference>
<dbReference type="CDD" id="cd09113">
    <property type="entry name" value="PLDc_ymdC_like_2"/>
    <property type="match status" value="1"/>
</dbReference>
<dbReference type="Pfam" id="PF13091">
    <property type="entry name" value="PLDc_2"/>
    <property type="match status" value="2"/>
</dbReference>
<dbReference type="InterPro" id="IPR025202">
    <property type="entry name" value="PLD-like_dom"/>
</dbReference>
<dbReference type="PANTHER" id="PTHR21248">
    <property type="entry name" value="CARDIOLIPIN SYNTHASE"/>
    <property type="match status" value="1"/>
</dbReference>
<gene>
    <name evidence="1" type="ORF">CKY39_00845</name>
</gene>